<organism evidence="2 3">
    <name type="scientific">Leptospira santarosai str. ZUN179</name>
    <dbReference type="NCBI Taxonomy" id="1049985"/>
    <lineage>
        <taxon>Bacteria</taxon>
        <taxon>Pseudomonadati</taxon>
        <taxon>Spirochaetota</taxon>
        <taxon>Spirochaetia</taxon>
        <taxon>Leptospirales</taxon>
        <taxon>Leptospiraceae</taxon>
        <taxon>Leptospira</taxon>
    </lineage>
</organism>
<evidence type="ECO:0000313" key="3">
    <source>
        <dbReference type="Proteomes" id="UP000012160"/>
    </source>
</evidence>
<dbReference type="Proteomes" id="UP000012160">
    <property type="component" value="Unassembled WGS sequence"/>
</dbReference>
<reference evidence="2 3" key="1">
    <citation type="submission" date="2013-01" db="EMBL/GenBank/DDBJ databases">
        <authorList>
            <person name="Harkins D.M."/>
            <person name="Durkin A.S."/>
            <person name="Brinkac L.M."/>
            <person name="Haft D.H."/>
            <person name="Selengut J.D."/>
            <person name="Sanka R."/>
            <person name="DePew J."/>
            <person name="Purushe J."/>
            <person name="Matthias M.A."/>
            <person name="Vinetz J.M."/>
            <person name="Sutton G.G."/>
            <person name="Nierman W.C."/>
            <person name="Fouts D.E."/>
        </authorList>
    </citation>
    <scope>NUCLEOTIDE SEQUENCE [LARGE SCALE GENOMIC DNA]</scope>
    <source>
        <strain evidence="2 3">ZUN179</strain>
    </source>
</reference>
<gene>
    <name evidence="2" type="ORF">LEP1GSC187_1044</name>
</gene>
<evidence type="ECO:0000256" key="1">
    <source>
        <dbReference type="SAM" id="MobiDB-lite"/>
    </source>
</evidence>
<feature type="region of interest" description="Disordered" evidence="1">
    <location>
        <begin position="1"/>
        <end position="25"/>
    </location>
</feature>
<dbReference type="EMBL" id="AHOQ02000011">
    <property type="protein sequence ID" value="EMO47056.1"/>
    <property type="molecule type" value="Genomic_DNA"/>
</dbReference>
<dbReference type="RefSeq" id="WP_004483879.1">
    <property type="nucleotide sequence ID" value="NZ_AHOQ02000011.1"/>
</dbReference>
<evidence type="ECO:0000313" key="2">
    <source>
        <dbReference type="EMBL" id="EMO47056.1"/>
    </source>
</evidence>
<dbReference type="AlphaFoldDB" id="M6UWF3"/>
<accession>M6UWF3</accession>
<comment type="caution">
    <text evidence="2">The sequence shown here is derived from an EMBL/GenBank/DDBJ whole genome shotgun (WGS) entry which is preliminary data.</text>
</comment>
<protein>
    <submittedName>
        <fullName evidence="2">Uncharacterized protein</fullName>
    </submittedName>
</protein>
<sequence length="69" mass="8233">MEQELNLKGKDSKNLSQQRKETPNEFLLKKEKETGKLISIRFREYFLRELNGISNRSYEQVWESVNGRA</sequence>
<proteinExistence type="predicted"/>
<name>M6UWF3_9LEPT</name>